<dbReference type="AlphaFoldDB" id="A0A6J4PD10"/>
<protein>
    <submittedName>
        <fullName evidence="2">Glycerol-3-phosphate ABC transporter, periplasmic glycerol-3-phosphate-binding protein</fullName>
    </submittedName>
</protein>
<feature type="region of interest" description="Disordered" evidence="1">
    <location>
        <begin position="407"/>
        <end position="429"/>
    </location>
</feature>
<dbReference type="EMBL" id="CADCUV010000079">
    <property type="protein sequence ID" value="CAA9412530.1"/>
    <property type="molecule type" value="Genomic_DNA"/>
</dbReference>
<organism evidence="2">
    <name type="scientific">uncultured Rubrobacteraceae bacterium</name>
    <dbReference type="NCBI Taxonomy" id="349277"/>
    <lineage>
        <taxon>Bacteria</taxon>
        <taxon>Bacillati</taxon>
        <taxon>Actinomycetota</taxon>
        <taxon>Rubrobacteria</taxon>
        <taxon>Rubrobacterales</taxon>
        <taxon>Rubrobacteraceae</taxon>
        <taxon>environmental samples</taxon>
    </lineage>
</organism>
<dbReference type="CDD" id="cd14748">
    <property type="entry name" value="PBP2_UgpB"/>
    <property type="match status" value="1"/>
</dbReference>
<dbReference type="SUPFAM" id="SSF53850">
    <property type="entry name" value="Periplasmic binding protein-like II"/>
    <property type="match status" value="1"/>
</dbReference>
<evidence type="ECO:0000313" key="2">
    <source>
        <dbReference type="EMBL" id="CAA9412530.1"/>
    </source>
</evidence>
<dbReference type="InterPro" id="IPR006059">
    <property type="entry name" value="SBP"/>
</dbReference>
<dbReference type="Pfam" id="PF13416">
    <property type="entry name" value="SBP_bac_8"/>
    <property type="match status" value="1"/>
</dbReference>
<proteinExistence type="predicted"/>
<sequence length="429" mass="47468">MHSKLLKTGPILALLVLVVVGCSSIKPDVGSGEGGSGGKVKLTFWHGMSGQLKNVLDAQVEEFNKSQDEVKVSTVSNTDYDTNQQKLLAAIASDSEPDIAQIEIHAIPQFAASGALVPLDDFMEQSEEHTKDDFIAGLLNNTQFEGETYGVPFNRSVPTFYYNADMFEEAGISGPPETWVDVEEYAKKLAKPEKKIYGYTPVNAWWFFQSMVWSGGGEMTNEDFSQATFDTPEARAGMEIWQSLKREGAVNVRSGTEAWPQTISDFSEGRTAMFSGSAGDMGQIEDGNPNFEWKATYIPKFDEYAVPTGGANAAILSQDEEKQKAAWQFISWFTNTDQTIKWSQKTGYLPVKEAAIDDPKMVEYFEKNPNHEVPIDQLEYARTAPESPDYPETLEAIQTAMDDILYNNEPVGPSLEEAEEKSNEILSGS</sequence>
<dbReference type="Gene3D" id="3.40.190.10">
    <property type="entry name" value="Periplasmic binding protein-like II"/>
    <property type="match status" value="2"/>
</dbReference>
<name>A0A6J4PD10_9ACTN</name>
<dbReference type="PANTHER" id="PTHR43649">
    <property type="entry name" value="ARABINOSE-BINDING PROTEIN-RELATED"/>
    <property type="match status" value="1"/>
</dbReference>
<dbReference type="InterPro" id="IPR050490">
    <property type="entry name" value="Bact_solute-bd_prot1"/>
</dbReference>
<dbReference type="PANTHER" id="PTHR43649:SF12">
    <property type="entry name" value="DIACETYLCHITOBIOSE BINDING PROTEIN DASA"/>
    <property type="match status" value="1"/>
</dbReference>
<evidence type="ECO:0000256" key="1">
    <source>
        <dbReference type="SAM" id="MobiDB-lite"/>
    </source>
</evidence>
<accession>A0A6J4PD10</accession>
<gene>
    <name evidence="2" type="ORF">AVDCRST_MAG22-1939</name>
</gene>
<dbReference type="PROSITE" id="PS51257">
    <property type="entry name" value="PROKAR_LIPOPROTEIN"/>
    <property type="match status" value="1"/>
</dbReference>
<reference evidence="2" key="1">
    <citation type="submission" date="2020-02" db="EMBL/GenBank/DDBJ databases">
        <authorList>
            <person name="Meier V. D."/>
        </authorList>
    </citation>
    <scope>NUCLEOTIDE SEQUENCE</scope>
    <source>
        <strain evidence="2">AVDCRST_MAG22</strain>
    </source>
</reference>